<dbReference type="OrthoDB" id="6067009at2759"/>
<feature type="domain" description="C-type lectin" evidence="6">
    <location>
        <begin position="1224"/>
        <end position="1420"/>
    </location>
</feature>
<feature type="domain" description="C-type lectin" evidence="6">
    <location>
        <begin position="1073"/>
        <end position="1189"/>
    </location>
</feature>
<feature type="domain" description="C-type lectin" evidence="6">
    <location>
        <begin position="629"/>
        <end position="756"/>
    </location>
</feature>
<dbReference type="InterPro" id="IPR001507">
    <property type="entry name" value="ZP_dom"/>
</dbReference>
<feature type="domain" description="EGF-like" evidence="5">
    <location>
        <begin position="37"/>
        <end position="75"/>
    </location>
</feature>
<dbReference type="InterPro" id="IPR055355">
    <property type="entry name" value="ZP-C"/>
</dbReference>
<keyword evidence="2" id="KW-0245">EGF-like domain</keyword>
<dbReference type="Gene3D" id="3.10.100.10">
    <property type="entry name" value="Mannose-Binding Protein A, subunit A"/>
    <property type="match status" value="13"/>
</dbReference>
<dbReference type="CDD" id="cd00037">
    <property type="entry name" value="CLECT"/>
    <property type="match status" value="9"/>
</dbReference>
<sequence>MVNINSRLFPVNQKKLQMAWMLFHVVCLIFFGEVSSVYFECRRIGTTCRNGGVCVETKPECACGTRDVFVGHDCSLKVDDVALPQELCDPLCKNGGVCRSIPGGFFNCYCNAAFFGKDCSQKRGTVKCAGDRMTVEMTPFPPFDGRVFVRGKENDPNCRFTRVYGTYSATFLFNGPCSVEKMRDTPTPGDETYKVEITVLHSQTIQTKYDMLFTGLCVHSGTGSNNIGDQTSNIGDKPGGPDETTSSNYQPVVFELQTVSGSNIVPPVFIGTELRLYFALYDTGKYKKIYIADCVALNGLTGRDLRSLTMVKDGCPTDEGRSVVMGQLVYDLITPSVVVNFKVFKFVNSDTLSFQCNIRVCTASETDCNPPQFCRPSKNSIRGKRHIHLHSREFTLSSNNFFVKEPLNRTHTQRIVKIDSGSDSDSDIVLADPESCLETKGMMTTVIVLAIVVDYNMLLLGLSFLITIYSVVSQRCPYGWFHRPGSQSCYLITHDDVPYTWNDAQNRCTSFQGALVKINTQDEKDWLISQLNKIQQLFNSSKTATKVTEWWIGLTNRQDSNDFVWTDGTQMNTSLITFNTESETDKQVCVRIQNLDFNAVKCTLWRHFICERSKDIPLKCEIDEGWTSLNDKCYKVFDYKRTYKRADVKCQLSDATLATIPDDSTQTFIWGLVKKYGANIWIGLSTVMQGEQYKWQWINGTDLIADKAYWKDGSPTQASLQQSNGSCVQMLTGPTIKRKLSWQTNDCYDSMGFVCQKPQGVCEPGWLIHQSNCYQINTRPILSWDRANAYCTAQRGTLLKINSAADQLYVNDNILSTLKPGSGGLWFGAVDDGKNGPFKWSDGMDIPKANKNWANAYPTNIVDKRDCGYIDNNDVNGKWQTSTDCSQPRAFVCQIPVNQRVRKVTIPPETFTCTDGWSVFGQYCYMFNDTDISWPNARAACQSVGADLIRIDNVDLQSFITDEVRKNRGNYWIGLHDRPAEGKYVWLDEKTEDVFNNWAPGQPNNVGGNENCIYVAGTRGNEKMGKWYDYRCNMKLNFICQKPSDNSGFTTPTPTMASLFNPKCGLFWEDNPHSPYCYQFQEELLSWYDASDTCKNRGGKLASITSIQEQYYISGRIKGMRAMSMWLGASDTSLKGGWKWNDGSPFAFLNWDAGEPNNKRSKENCASMFVYTARWVDYDCNRRSGYICKKMGSVARATTTLTPTEPTNIPDGKYYGCSPGYKEYRQSCYLTVRDAKTWLESRDYCRRNGGDLVSIADLEENNFIFSQSPAYSCENVHLNDTECESWAKRGECKKNPIWMSKNCRRDCNMCNKKCEDKHRYCAYWAKTNECTKNPSYMLINCTQSCQVCDGGESDALWIGLNDRTSTMITRKFMWTDGSPITYTNWDNGEPNNYQGKRENCVKMYTNKAISPGVWSDDDCDTPLNGFICKTKKSIQDAVTTNPLSSGCPDGQIGYHSKCYNFVSTPLTWQNAEKKCVMSSGNERSTCVGMNTSHPIGLWTNANCSQSKPYICESLREGFTTPEVTTVPTTAFHISCPTGWSEYLDNCYKSFTNRKTWLDARQYCLNIGGDLASIHNATAQDVIKLTFNRFQYRSSYWIGLNDKATEGKHEWTDGTPVEFTSWGKDEPNDVSGREDCVEVSQYGMKWNDNNCYLLKNFICMIERGQNISLTTPQPVSTEAPVACADKDWVYFNGSCYYTSPAYGRDSSKSWYDADRFCQDKGGHLTSILSEEEDNFLLARLAARSTAGVTVWIGLNDLDGSYKWTDGSLVQYKSWGRGEPNDAYGGQRCINFYSLSGDWNDDNCMDSFGFICKKLNLSSSVAPTTPEPIIDGGCPTNFRAPDYSNKCFYVGGLTTSGAQQWEVARNMCRSLGHGSDLATIGNSNEQAFVVTLLRNTVKTGMWIGLFDKHINGKYTWSDNSELTYTNWGPGEPSDHWSYSRFNREDCVEIHLEDGRVGTWNDQKCLDKRPYLCQSKRDTRIPKVPPTSTIVCPSGYISYGTSCYKLVNQPKTWQDAQKLCRSDGATSNLASTFSMYEQAFMEVLTYSLKSPYWIGLSDQKEKGVYNWVDGWPTSFSYWGDNEPSKADGEGCVAVMNGKWNDTLCNSSYPFICMINTAPPPPTTPMPTGRCADPTWTMFGDFCYFADFLNSRSWPEARYICQSRGAELLSIHNKEELSFVKQLAHSQTFTTRRSLFYRTSSVANKIWIGLYKVANGGFQWSDKSPALFLNWATGEPSDTDAKLHENCVELYRDSGVWNDVDCFGNKAYICKAKKIVMTTTTTTTPTPPTTTTAKSTATGDLVTVDNNQRNLPTSLPVRRNPIGTSSGLSGGEIAGIVIGVVGCAIIVVVFLIIVKRQRSAKSIPSMESVGFDNALYSKSASDIDTDNSEIQSQSGVIKIGQIN</sequence>
<feature type="transmembrane region" description="Helical" evidence="4">
    <location>
        <begin position="446"/>
        <end position="472"/>
    </location>
</feature>
<dbReference type="PROSITE" id="PS50026">
    <property type="entry name" value="EGF_3"/>
    <property type="match status" value="2"/>
</dbReference>
<dbReference type="PROSITE" id="PS51034">
    <property type="entry name" value="ZP_2"/>
    <property type="match status" value="1"/>
</dbReference>
<evidence type="ECO:0000259" key="8">
    <source>
        <dbReference type="PROSITE" id="PS51670"/>
    </source>
</evidence>
<dbReference type="Proteomes" id="UP000030746">
    <property type="component" value="Unassembled WGS sequence"/>
</dbReference>
<dbReference type="InterPro" id="IPR042235">
    <property type="entry name" value="ZP-C_dom"/>
</dbReference>
<protein>
    <submittedName>
        <fullName evidence="9">Uncharacterized protein</fullName>
    </submittedName>
</protein>
<feature type="domain" description="C-type lectin" evidence="6">
    <location>
        <begin position="1690"/>
        <end position="1811"/>
    </location>
</feature>
<dbReference type="RefSeq" id="XP_009063154.1">
    <property type="nucleotide sequence ID" value="XM_009064906.1"/>
</dbReference>
<evidence type="ECO:0000313" key="9">
    <source>
        <dbReference type="EMBL" id="ESO86195.1"/>
    </source>
</evidence>
<feature type="domain" description="C-type lectin" evidence="6">
    <location>
        <begin position="920"/>
        <end position="1041"/>
    </location>
</feature>
<dbReference type="Gene3D" id="2.60.40.4100">
    <property type="entry name" value="Zona pellucida, ZP-C domain"/>
    <property type="match status" value="1"/>
</dbReference>
<evidence type="ECO:0000259" key="7">
    <source>
        <dbReference type="PROSITE" id="PS51034"/>
    </source>
</evidence>
<evidence type="ECO:0000256" key="1">
    <source>
        <dbReference type="ARBA" id="ARBA00023157"/>
    </source>
</evidence>
<dbReference type="PROSITE" id="PS51670">
    <property type="entry name" value="SHKT"/>
    <property type="match status" value="2"/>
</dbReference>
<dbReference type="InterPro" id="IPR050111">
    <property type="entry name" value="C-type_lectin/snaclec_domain"/>
</dbReference>
<dbReference type="Pfam" id="PF00100">
    <property type="entry name" value="Zona_pellucida"/>
    <property type="match status" value="1"/>
</dbReference>
<dbReference type="HOGENOM" id="CLU_229277_0_0_1"/>
<reference evidence="9 10" key="1">
    <citation type="journal article" date="2013" name="Nature">
        <title>Insights into bilaterian evolution from three spiralian genomes.</title>
        <authorList>
            <person name="Simakov O."/>
            <person name="Marletaz F."/>
            <person name="Cho S.J."/>
            <person name="Edsinger-Gonzales E."/>
            <person name="Havlak P."/>
            <person name="Hellsten U."/>
            <person name="Kuo D.H."/>
            <person name="Larsson T."/>
            <person name="Lv J."/>
            <person name="Arendt D."/>
            <person name="Savage R."/>
            <person name="Osoegawa K."/>
            <person name="de Jong P."/>
            <person name="Grimwood J."/>
            <person name="Chapman J.A."/>
            <person name="Shapiro H."/>
            <person name="Aerts A."/>
            <person name="Otillar R.P."/>
            <person name="Terry A.Y."/>
            <person name="Boore J.L."/>
            <person name="Grigoriev I.V."/>
            <person name="Lindberg D.R."/>
            <person name="Seaver E.C."/>
            <person name="Weisblat D.A."/>
            <person name="Putnam N.H."/>
            <person name="Rokhsar D.S."/>
        </authorList>
    </citation>
    <scope>NUCLEOTIDE SEQUENCE [LARGE SCALE GENOMIC DNA]</scope>
</reference>
<dbReference type="PROSITE" id="PS00615">
    <property type="entry name" value="C_TYPE_LECTIN_1"/>
    <property type="match status" value="6"/>
</dbReference>
<feature type="domain" description="C-type lectin" evidence="6">
    <location>
        <begin position="1542"/>
        <end position="1659"/>
    </location>
</feature>
<feature type="domain" description="ShKT" evidence="8">
    <location>
        <begin position="1273"/>
        <end position="1310"/>
    </location>
</feature>
<dbReference type="InterPro" id="IPR001304">
    <property type="entry name" value="C-type_lectin-like"/>
</dbReference>
<keyword evidence="4" id="KW-1133">Transmembrane helix</keyword>
<dbReference type="SMART" id="SM00181">
    <property type="entry name" value="EGF"/>
    <property type="match status" value="2"/>
</dbReference>
<dbReference type="SUPFAM" id="SSF56436">
    <property type="entry name" value="C-type lectin-like"/>
    <property type="match status" value="12"/>
</dbReference>
<feature type="domain" description="C-type lectin" evidence="6">
    <location>
        <begin position="2135"/>
        <end position="2267"/>
    </location>
</feature>
<feature type="transmembrane region" description="Helical" evidence="4">
    <location>
        <begin position="20"/>
        <end position="39"/>
    </location>
</feature>
<evidence type="ECO:0000259" key="6">
    <source>
        <dbReference type="PROSITE" id="PS50041"/>
    </source>
</evidence>
<feature type="disulfide bond" evidence="2">
    <location>
        <begin position="110"/>
        <end position="119"/>
    </location>
</feature>
<feature type="domain" description="C-type lectin" evidence="6">
    <location>
        <begin position="1996"/>
        <end position="2110"/>
    </location>
</feature>
<name>V3ZUD5_LOTGI</name>
<keyword evidence="1 2" id="KW-1015">Disulfide bond</keyword>
<dbReference type="InterPro" id="IPR016187">
    <property type="entry name" value="CTDL_fold"/>
</dbReference>
<proteinExistence type="predicted"/>
<dbReference type="EMBL" id="KB203149">
    <property type="protein sequence ID" value="ESO86195.1"/>
    <property type="molecule type" value="Genomic_DNA"/>
</dbReference>
<feature type="disulfide bond" evidence="3">
    <location>
        <begin position="1314"/>
        <end position="1348"/>
    </location>
</feature>
<keyword evidence="4" id="KW-0472">Membrane</keyword>
<dbReference type="InterPro" id="IPR056953">
    <property type="entry name" value="CUT_N"/>
</dbReference>
<dbReference type="SMART" id="SM00241">
    <property type="entry name" value="ZP"/>
    <property type="match status" value="1"/>
</dbReference>
<feature type="domain" description="C-type lectin" evidence="6">
    <location>
        <begin position="1841"/>
        <end position="1971"/>
    </location>
</feature>
<dbReference type="InterPro" id="IPR003582">
    <property type="entry name" value="ShKT_dom"/>
</dbReference>
<feature type="domain" description="ShKT" evidence="8">
    <location>
        <begin position="1314"/>
        <end position="1348"/>
    </location>
</feature>
<evidence type="ECO:0000256" key="2">
    <source>
        <dbReference type="PROSITE-ProRule" id="PRU00076"/>
    </source>
</evidence>
<feature type="domain" description="C-type lectin" evidence="6">
    <location>
        <begin position="485"/>
        <end position="611"/>
    </location>
</feature>
<dbReference type="Pfam" id="PF00059">
    <property type="entry name" value="Lectin_C"/>
    <property type="match status" value="11"/>
</dbReference>
<evidence type="ECO:0000256" key="3">
    <source>
        <dbReference type="PROSITE-ProRule" id="PRU01005"/>
    </source>
</evidence>
<dbReference type="Pfam" id="PF01549">
    <property type="entry name" value="ShK"/>
    <property type="match status" value="2"/>
</dbReference>
<evidence type="ECO:0000313" key="10">
    <source>
        <dbReference type="Proteomes" id="UP000030746"/>
    </source>
</evidence>
<dbReference type="PROSITE" id="PS50041">
    <property type="entry name" value="C_TYPE_LECTIN_2"/>
    <property type="match status" value="11"/>
</dbReference>
<dbReference type="GeneID" id="20249884"/>
<keyword evidence="4" id="KW-0812">Transmembrane</keyword>
<dbReference type="CTD" id="20249884"/>
<dbReference type="PROSITE" id="PS00022">
    <property type="entry name" value="EGF_1"/>
    <property type="match status" value="1"/>
</dbReference>
<gene>
    <name evidence="9" type="ORF">LOTGIDRAFT_235549</name>
</gene>
<dbReference type="InterPro" id="IPR016186">
    <property type="entry name" value="C-type_lectin-like/link_sf"/>
</dbReference>
<feature type="domain" description="ZP" evidence="7">
    <location>
        <begin position="127"/>
        <end position="381"/>
    </location>
</feature>
<feature type="domain" description="EGF-like" evidence="5">
    <location>
        <begin position="84"/>
        <end position="120"/>
    </location>
</feature>
<dbReference type="Pfam" id="PF25057">
    <property type="entry name" value="CUT_N"/>
    <property type="match status" value="1"/>
</dbReference>
<dbReference type="KEGG" id="lgi:LOTGIDRAFT_235549"/>
<dbReference type="SMART" id="SM00034">
    <property type="entry name" value="CLECT"/>
    <property type="match status" value="11"/>
</dbReference>
<dbReference type="STRING" id="225164.V3ZUD5"/>
<dbReference type="OMA" id="FWFVEEP"/>
<accession>V3ZUD5</accession>
<dbReference type="SMART" id="SM00254">
    <property type="entry name" value="ShKT"/>
    <property type="match status" value="2"/>
</dbReference>
<dbReference type="InterPro" id="IPR018378">
    <property type="entry name" value="C-type_lectin_CS"/>
</dbReference>
<feature type="transmembrane region" description="Helical" evidence="4">
    <location>
        <begin position="2329"/>
        <end position="2350"/>
    </location>
</feature>
<comment type="caution">
    <text evidence="2">Lacks conserved residue(s) required for the propagation of feature annotation.</text>
</comment>
<organism evidence="9 10">
    <name type="scientific">Lottia gigantea</name>
    <name type="common">Giant owl limpet</name>
    <dbReference type="NCBI Taxonomy" id="225164"/>
    <lineage>
        <taxon>Eukaryota</taxon>
        <taxon>Metazoa</taxon>
        <taxon>Spiralia</taxon>
        <taxon>Lophotrochozoa</taxon>
        <taxon>Mollusca</taxon>
        <taxon>Gastropoda</taxon>
        <taxon>Patellogastropoda</taxon>
        <taxon>Lottioidea</taxon>
        <taxon>Lottiidae</taxon>
        <taxon>Lottia</taxon>
    </lineage>
</organism>
<keyword evidence="10" id="KW-1185">Reference proteome</keyword>
<feature type="domain" description="C-type lectin" evidence="6">
    <location>
        <begin position="769"/>
        <end position="894"/>
    </location>
</feature>
<dbReference type="PANTHER" id="PTHR22803">
    <property type="entry name" value="MANNOSE, PHOSPHOLIPASE, LECTIN RECEPTOR RELATED"/>
    <property type="match status" value="1"/>
</dbReference>
<evidence type="ECO:0000256" key="4">
    <source>
        <dbReference type="SAM" id="Phobius"/>
    </source>
</evidence>
<dbReference type="FunFam" id="3.10.100.10:FF:000025">
    <property type="entry name" value="Mannose receptor C-type 1"/>
    <property type="match status" value="1"/>
</dbReference>
<evidence type="ECO:0000259" key="5">
    <source>
        <dbReference type="PROSITE" id="PS50026"/>
    </source>
</evidence>
<feature type="disulfide bond" evidence="2">
    <location>
        <begin position="88"/>
        <end position="98"/>
    </location>
</feature>
<dbReference type="InterPro" id="IPR000742">
    <property type="entry name" value="EGF"/>
</dbReference>